<dbReference type="SUPFAM" id="SSF46689">
    <property type="entry name" value="Homeodomain-like"/>
    <property type="match status" value="1"/>
</dbReference>
<feature type="domain" description="HTH tetR-type" evidence="5">
    <location>
        <begin position="5"/>
        <end position="65"/>
    </location>
</feature>
<dbReference type="Pfam" id="PF00440">
    <property type="entry name" value="TetR_N"/>
    <property type="match status" value="1"/>
</dbReference>
<dbReference type="InterPro" id="IPR001647">
    <property type="entry name" value="HTH_TetR"/>
</dbReference>
<keyword evidence="1" id="KW-0805">Transcription regulation</keyword>
<dbReference type="Pfam" id="PF13305">
    <property type="entry name" value="TetR_C_33"/>
    <property type="match status" value="1"/>
</dbReference>
<evidence type="ECO:0000256" key="3">
    <source>
        <dbReference type="ARBA" id="ARBA00023163"/>
    </source>
</evidence>
<reference evidence="6 7" key="1">
    <citation type="submission" date="2019-11" db="EMBL/GenBank/DDBJ databases">
        <title>Whole genome sequencing identifies a novel species of the genus Arsenicicoccus isolated from human blood.</title>
        <authorList>
            <person name="Jeong J.H."/>
            <person name="Kweon O.J."/>
            <person name="Kim H.R."/>
            <person name="Kim T.-H."/>
            <person name="Ha S.-M."/>
            <person name="Lee M.-K."/>
        </authorList>
    </citation>
    <scope>NUCLEOTIDE SEQUENCE [LARGE SCALE GENOMIC DNA]</scope>
    <source>
        <strain evidence="6 7">MKL-02</strain>
    </source>
</reference>
<accession>A0A6I3ICR6</accession>
<protein>
    <submittedName>
        <fullName evidence="6">TetR family transcriptional regulator</fullName>
    </submittedName>
</protein>
<proteinExistence type="predicted"/>
<dbReference type="GO" id="GO:0003700">
    <property type="term" value="F:DNA-binding transcription factor activity"/>
    <property type="evidence" value="ECO:0007669"/>
    <property type="project" value="TreeGrafter"/>
</dbReference>
<keyword evidence="2 4" id="KW-0238">DNA-binding</keyword>
<dbReference type="AlphaFoldDB" id="A0A6I3ICR6"/>
<evidence type="ECO:0000313" key="7">
    <source>
        <dbReference type="Proteomes" id="UP000431092"/>
    </source>
</evidence>
<evidence type="ECO:0000313" key="6">
    <source>
        <dbReference type="EMBL" id="MTB71752.1"/>
    </source>
</evidence>
<keyword evidence="7" id="KW-1185">Reference proteome</keyword>
<organism evidence="6 7">
    <name type="scientific">Arsenicicoccus cauae</name>
    <dbReference type="NCBI Taxonomy" id="2663847"/>
    <lineage>
        <taxon>Bacteria</taxon>
        <taxon>Bacillati</taxon>
        <taxon>Actinomycetota</taxon>
        <taxon>Actinomycetes</taxon>
        <taxon>Micrococcales</taxon>
        <taxon>Intrasporangiaceae</taxon>
        <taxon>Arsenicicoccus</taxon>
    </lineage>
</organism>
<dbReference type="PANTHER" id="PTHR30055">
    <property type="entry name" value="HTH-TYPE TRANSCRIPTIONAL REGULATOR RUTR"/>
    <property type="match status" value="1"/>
</dbReference>
<evidence type="ECO:0000256" key="2">
    <source>
        <dbReference type="ARBA" id="ARBA00023125"/>
    </source>
</evidence>
<dbReference type="InterPro" id="IPR025996">
    <property type="entry name" value="MT1864/Rv1816-like_C"/>
</dbReference>
<dbReference type="SUPFAM" id="SSF48498">
    <property type="entry name" value="Tetracyclin repressor-like, C-terminal domain"/>
    <property type="match status" value="1"/>
</dbReference>
<gene>
    <name evidence="6" type="ORF">GGG17_07165</name>
</gene>
<dbReference type="RefSeq" id="WP_288797694.1">
    <property type="nucleotide sequence ID" value="NZ_WLVL01000023.1"/>
</dbReference>
<dbReference type="InterPro" id="IPR050109">
    <property type="entry name" value="HTH-type_TetR-like_transc_reg"/>
</dbReference>
<keyword evidence="3" id="KW-0804">Transcription</keyword>
<dbReference type="GO" id="GO:0000976">
    <property type="term" value="F:transcription cis-regulatory region binding"/>
    <property type="evidence" value="ECO:0007669"/>
    <property type="project" value="TreeGrafter"/>
</dbReference>
<dbReference type="InterPro" id="IPR036271">
    <property type="entry name" value="Tet_transcr_reg_TetR-rel_C_sf"/>
</dbReference>
<dbReference type="InterPro" id="IPR009057">
    <property type="entry name" value="Homeodomain-like_sf"/>
</dbReference>
<dbReference type="PROSITE" id="PS50977">
    <property type="entry name" value="HTH_TETR_2"/>
    <property type="match status" value="1"/>
</dbReference>
<evidence type="ECO:0000256" key="4">
    <source>
        <dbReference type="PROSITE-ProRule" id="PRU00335"/>
    </source>
</evidence>
<dbReference type="Gene3D" id="1.10.10.60">
    <property type="entry name" value="Homeodomain-like"/>
    <property type="match status" value="1"/>
</dbReference>
<dbReference type="EMBL" id="WLVL01000023">
    <property type="protein sequence ID" value="MTB71752.1"/>
    <property type="molecule type" value="Genomic_DNA"/>
</dbReference>
<sequence>MPSRTARQTQIVAAARALLDHGGWSAVTARAVADRLGIKAPSLYKHVGGLDDIRVALLTDALVESGTRLHAAVAQDPTVASVARAYRDLARSAPHLYRLATVEPLARDALPDGLEQWAGSPFWLVSGDPVRAQALWAWCHGMAILEIDDRFPPGSPLDQTWAVGAAAFAS</sequence>
<dbReference type="Proteomes" id="UP000431092">
    <property type="component" value="Unassembled WGS sequence"/>
</dbReference>
<dbReference type="PANTHER" id="PTHR30055:SF239">
    <property type="entry name" value="TRANSCRIPTIONAL REGULATORY PROTEIN"/>
    <property type="match status" value="1"/>
</dbReference>
<name>A0A6I3ICR6_9MICO</name>
<dbReference type="Gene3D" id="1.10.357.10">
    <property type="entry name" value="Tetracycline Repressor, domain 2"/>
    <property type="match status" value="1"/>
</dbReference>
<feature type="DNA-binding region" description="H-T-H motif" evidence="4">
    <location>
        <begin position="28"/>
        <end position="47"/>
    </location>
</feature>
<evidence type="ECO:0000256" key="1">
    <source>
        <dbReference type="ARBA" id="ARBA00023015"/>
    </source>
</evidence>
<comment type="caution">
    <text evidence="6">The sequence shown here is derived from an EMBL/GenBank/DDBJ whole genome shotgun (WGS) entry which is preliminary data.</text>
</comment>
<evidence type="ECO:0000259" key="5">
    <source>
        <dbReference type="PROSITE" id="PS50977"/>
    </source>
</evidence>